<name>A0ABV4X818_9CYAN</name>
<gene>
    <name evidence="2" type="ORF">ACE1CC_18595</name>
</gene>
<evidence type="ECO:0000313" key="2">
    <source>
        <dbReference type="EMBL" id="MFB2878864.1"/>
    </source>
</evidence>
<sequence length="230" mass="26353">MIQHWQRMRKTHTVMQPDLQGLEITKGELKALSGIGINAVIRPFKLRKVFQEVFTSIVVLGLLILSCLLLILCFPNYQVTLIVIHLFFGIGLVFEDFKKIVVTQNNKHFVSLIDDVERYNSVIKSIDINDQIEAAGNPGVKLKDRERVIEALRLTREDIIRALKTEKIIRENQAFINLNPDLFANNLKALTALQVDEQASEYGRILNEALEIGMSIQDEMKHLKGERFNE</sequence>
<keyword evidence="1" id="KW-0812">Transmembrane</keyword>
<feature type="transmembrane region" description="Helical" evidence="1">
    <location>
        <begin position="53"/>
        <end position="71"/>
    </location>
</feature>
<accession>A0ABV4X818</accession>
<organism evidence="2 3">
    <name type="scientific">Floridaenema aerugineum BLCC-F46</name>
    <dbReference type="NCBI Taxonomy" id="3153654"/>
    <lineage>
        <taxon>Bacteria</taxon>
        <taxon>Bacillati</taxon>
        <taxon>Cyanobacteriota</taxon>
        <taxon>Cyanophyceae</taxon>
        <taxon>Oscillatoriophycideae</taxon>
        <taxon>Aerosakkonematales</taxon>
        <taxon>Aerosakkonemataceae</taxon>
        <taxon>Floridanema</taxon>
        <taxon>Floridanema aerugineum</taxon>
    </lineage>
</organism>
<protein>
    <submittedName>
        <fullName evidence="2">Uncharacterized protein</fullName>
    </submittedName>
</protein>
<evidence type="ECO:0000256" key="1">
    <source>
        <dbReference type="SAM" id="Phobius"/>
    </source>
</evidence>
<reference evidence="2 3" key="1">
    <citation type="submission" date="2024-09" db="EMBL/GenBank/DDBJ databases">
        <title>Floridaenema gen nov. (Aerosakkonemataceae, Aerosakkonematales ord. nov., Cyanobacteria) from benthic tropical and subtropical fresh waters, with the description of four new species.</title>
        <authorList>
            <person name="Moretto J.A."/>
            <person name="Berthold D.E."/>
            <person name="Lefler F.W."/>
            <person name="Huang I.-S."/>
            <person name="Laughinghouse H. IV."/>
        </authorList>
    </citation>
    <scope>NUCLEOTIDE SEQUENCE [LARGE SCALE GENOMIC DNA]</scope>
    <source>
        <strain evidence="2 3">BLCC-F46</strain>
    </source>
</reference>
<evidence type="ECO:0000313" key="3">
    <source>
        <dbReference type="Proteomes" id="UP001576774"/>
    </source>
</evidence>
<feature type="transmembrane region" description="Helical" evidence="1">
    <location>
        <begin position="77"/>
        <end position="94"/>
    </location>
</feature>
<proteinExistence type="predicted"/>
<keyword evidence="1" id="KW-1133">Transmembrane helix</keyword>
<dbReference type="RefSeq" id="WP_413271923.1">
    <property type="nucleotide sequence ID" value="NZ_JBHFNQ010000142.1"/>
</dbReference>
<dbReference type="EMBL" id="JBHFNQ010000142">
    <property type="protein sequence ID" value="MFB2878864.1"/>
    <property type="molecule type" value="Genomic_DNA"/>
</dbReference>
<keyword evidence="3" id="KW-1185">Reference proteome</keyword>
<keyword evidence="1" id="KW-0472">Membrane</keyword>
<dbReference type="Proteomes" id="UP001576774">
    <property type="component" value="Unassembled WGS sequence"/>
</dbReference>
<comment type="caution">
    <text evidence="2">The sequence shown here is derived from an EMBL/GenBank/DDBJ whole genome shotgun (WGS) entry which is preliminary data.</text>
</comment>